<gene>
    <name evidence="1" type="ORF">Tco_1030413</name>
</gene>
<sequence>MSRKNTGSDGYTTGCGMHCINRSELPSHVGMNPQQFPEADHLHRCVTDGLITVPDEHQLNGEVEIPIVLTTNTMADTQKESTPLPEEVAFGESRYQTFRQNTPRKFKDKYVGNFVPEWGALIHEKNSDPTQFIDFKDI</sequence>
<keyword evidence="2" id="KW-1185">Reference proteome</keyword>
<dbReference type="Proteomes" id="UP001151760">
    <property type="component" value="Unassembled WGS sequence"/>
</dbReference>
<feature type="non-terminal residue" evidence="1">
    <location>
        <position position="138"/>
    </location>
</feature>
<accession>A0ABQ5G7Z2</accession>
<dbReference type="EMBL" id="BQNB010018142">
    <property type="protein sequence ID" value="GJT71127.1"/>
    <property type="molecule type" value="Genomic_DNA"/>
</dbReference>
<organism evidence="1 2">
    <name type="scientific">Tanacetum coccineum</name>
    <dbReference type="NCBI Taxonomy" id="301880"/>
    <lineage>
        <taxon>Eukaryota</taxon>
        <taxon>Viridiplantae</taxon>
        <taxon>Streptophyta</taxon>
        <taxon>Embryophyta</taxon>
        <taxon>Tracheophyta</taxon>
        <taxon>Spermatophyta</taxon>
        <taxon>Magnoliopsida</taxon>
        <taxon>eudicotyledons</taxon>
        <taxon>Gunneridae</taxon>
        <taxon>Pentapetalae</taxon>
        <taxon>asterids</taxon>
        <taxon>campanulids</taxon>
        <taxon>Asterales</taxon>
        <taxon>Asteraceae</taxon>
        <taxon>Asteroideae</taxon>
        <taxon>Anthemideae</taxon>
        <taxon>Anthemidinae</taxon>
        <taxon>Tanacetum</taxon>
    </lineage>
</organism>
<evidence type="ECO:0000313" key="1">
    <source>
        <dbReference type="EMBL" id="GJT71127.1"/>
    </source>
</evidence>
<reference evidence="1" key="2">
    <citation type="submission" date="2022-01" db="EMBL/GenBank/DDBJ databases">
        <authorList>
            <person name="Yamashiro T."/>
            <person name="Shiraishi A."/>
            <person name="Satake H."/>
            <person name="Nakayama K."/>
        </authorList>
    </citation>
    <scope>NUCLEOTIDE SEQUENCE</scope>
</reference>
<evidence type="ECO:0000313" key="2">
    <source>
        <dbReference type="Proteomes" id="UP001151760"/>
    </source>
</evidence>
<reference evidence="1" key="1">
    <citation type="journal article" date="2022" name="Int. J. Mol. Sci.">
        <title>Draft Genome of Tanacetum Coccineum: Genomic Comparison of Closely Related Tanacetum-Family Plants.</title>
        <authorList>
            <person name="Yamashiro T."/>
            <person name="Shiraishi A."/>
            <person name="Nakayama K."/>
            <person name="Satake H."/>
        </authorList>
    </citation>
    <scope>NUCLEOTIDE SEQUENCE</scope>
</reference>
<name>A0ABQ5G7Z2_9ASTR</name>
<protein>
    <submittedName>
        <fullName evidence="1">Uncharacterized protein</fullName>
    </submittedName>
</protein>
<comment type="caution">
    <text evidence="1">The sequence shown here is derived from an EMBL/GenBank/DDBJ whole genome shotgun (WGS) entry which is preliminary data.</text>
</comment>
<proteinExistence type="predicted"/>